<proteinExistence type="predicted"/>
<reference evidence="1" key="1">
    <citation type="submission" date="2020-05" db="EMBL/GenBank/DDBJ databases">
        <authorList>
            <person name="Chiriac C."/>
            <person name="Salcher M."/>
            <person name="Ghai R."/>
            <person name="Kavagutti S V."/>
        </authorList>
    </citation>
    <scope>NUCLEOTIDE SEQUENCE</scope>
</reference>
<accession>A0A6J7BV92</accession>
<protein>
    <submittedName>
        <fullName evidence="1">Unannotated protein</fullName>
    </submittedName>
</protein>
<dbReference type="EMBL" id="CAFBIX010000026">
    <property type="protein sequence ID" value="CAB4848278.1"/>
    <property type="molecule type" value="Genomic_DNA"/>
</dbReference>
<organism evidence="1">
    <name type="scientific">freshwater metagenome</name>
    <dbReference type="NCBI Taxonomy" id="449393"/>
    <lineage>
        <taxon>unclassified sequences</taxon>
        <taxon>metagenomes</taxon>
        <taxon>ecological metagenomes</taxon>
    </lineage>
</organism>
<name>A0A6J7BV92_9ZZZZ</name>
<dbReference type="AlphaFoldDB" id="A0A6J7BV92"/>
<evidence type="ECO:0000313" key="1">
    <source>
        <dbReference type="EMBL" id="CAB4848278.1"/>
    </source>
</evidence>
<sequence length="329" mass="34022">MASTYSPLKIELIGTGEQSGTWGSTTNTNLGTALEQAITGTGDVTFSSGDVTLTLTDTNTSQTARNLRLNLVGTISAPQDLIVPNIEKLYLVNNTLTDTVTIKNITGTGVAIPAGGSTFVFNDGTDITETITALPGGLVLPITNGGTGATNASDARDNLGLIIGTDVEAYNANLVDSTANNTYTGKQTFNGTSAILSSKFTNGLEKITISATAATGTINYDVTTQSVIYYTSDAVANWTVNFRASSGTSLDTAMSTGEVITVVFLVQQGATAYYNDVVKIDGNTVTPVYDGQVAWSAGNANALDAYTYTIIKTGSAAFTVLAIQSPFGS</sequence>
<gene>
    <name evidence="1" type="ORF">UFOPK3278_00769</name>
</gene>